<accession>H2D773</accession>
<proteinExistence type="predicted"/>
<name>H2D773_STRSL</name>
<evidence type="ECO:0000313" key="1">
    <source>
        <dbReference type="EMBL" id="AEX55178.1"/>
    </source>
</evidence>
<dbReference type="AlphaFoldDB" id="H2D773"/>
<reference evidence="1" key="1">
    <citation type="journal article" date="2012" name="Appl. Environ. Microbiol.">
        <title>Salivaricin D, a Novel Intrinsically Trypsin-Resistant Lantibiotic from Streptococcus salivarius 5M6c Isolated from a Healthy Infant.</title>
        <authorList>
            <person name="Birri D.J."/>
            <person name="Brede D.A."/>
            <person name="Nes I.F."/>
        </authorList>
    </citation>
    <scope>NUCLEOTIDE SEQUENCE</scope>
    <source>
        <strain evidence="1">5M6c</strain>
    </source>
</reference>
<dbReference type="EMBL" id="JN564797">
    <property type="protein sequence ID" value="AEX55178.1"/>
    <property type="molecule type" value="Genomic_DNA"/>
</dbReference>
<organism evidence="1">
    <name type="scientific">Streptococcus salivarius</name>
    <dbReference type="NCBI Taxonomy" id="1304"/>
    <lineage>
        <taxon>Bacteria</taxon>
        <taxon>Bacillati</taxon>
        <taxon>Bacillota</taxon>
        <taxon>Bacilli</taxon>
        <taxon>Lactobacillales</taxon>
        <taxon>Streptococcaceae</taxon>
        <taxon>Streptococcus</taxon>
    </lineage>
</organism>
<protein>
    <submittedName>
        <fullName evidence="1">Uncharacterized protein</fullName>
    </submittedName>
</protein>
<sequence>MNNPFKNNSDSKDSLLYLIGSLTKIYLRTKNDTFDVDLSDFYSLLVDSLNNKELLVLDQQIMNSLKKQAAVVSEDVNGTHKVNK</sequence>